<accession>A0A7V3VSN4</accession>
<dbReference type="Gene3D" id="3.30.160.750">
    <property type="match status" value="1"/>
</dbReference>
<dbReference type="FunFam" id="3.30.360.110:FF:000001">
    <property type="entry name" value="S-adenosylmethionine decarboxylase proenzyme"/>
    <property type="match status" value="1"/>
</dbReference>
<evidence type="ECO:0000256" key="3">
    <source>
        <dbReference type="ARBA" id="ARBA00022691"/>
    </source>
</evidence>
<comment type="caution">
    <text evidence="16">The sequence shown here is derived from an EMBL/GenBank/DDBJ whole genome shotgun (WGS) entry which is preliminary data.</text>
</comment>
<comment type="pathway">
    <text evidence="1 15">Amine and polyamine biosynthesis; S-adenosylmethioninamine biosynthesis; S-adenosylmethioninamine from S-adenosyl-L-methionine: step 1/1.</text>
</comment>
<evidence type="ECO:0000256" key="14">
    <source>
        <dbReference type="ARBA" id="ARBA00061583"/>
    </source>
</evidence>
<feature type="chain" id="PRO_5031647022" description="S-adenosylmethionine decarboxylase beta chain" evidence="15">
    <location>
        <begin position="1"/>
        <end position="62"/>
    </location>
</feature>
<evidence type="ECO:0000256" key="9">
    <source>
        <dbReference type="ARBA" id="ARBA00023239"/>
    </source>
</evidence>
<dbReference type="InterPro" id="IPR003826">
    <property type="entry name" value="AdoMetDC_fam_prok"/>
</dbReference>
<dbReference type="GO" id="GO:0005829">
    <property type="term" value="C:cytosol"/>
    <property type="evidence" value="ECO:0007669"/>
    <property type="project" value="TreeGrafter"/>
</dbReference>
<keyword evidence="7 15" id="KW-0620">Polyamine biosynthesis</keyword>
<evidence type="ECO:0000313" key="16">
    <source>
        <dbReference type="EMBL" id="HGE75168.1"/>
    </source>
</evidence>
<organism evidence="16">
    <name type="scientific">Mesoaciditoga lauensis</name>
    <dbReference type="NCBI Taxonomy" id="1495039"/>
    <lineage>
        <taxon>Bacteria</taxon>
        <taxon>Thermotogati</taxon>
        <taxon>Thermotogota</taxon>
        <taxon>Thermotogae</taxon>
        <taxon>Mesoaciditogales</taxon>
        <taxon>Mesoaciditogaceae</taxon>
        <taxon>Mesoaciditoga</taxon>
    </lineage>
</organism>
<dbReference type="PANTHER" id="PTHR33866">
    <property type="entry name" value="S-ADENOSYLMETHIONINE DECARBOXYLASE PROENZYME"/>
    <property type="match status" value="1"/>
</dbReference>
<keyword evidence="8 15" id="KW-0865">Zymogen</keyword>
<dbReference type="NCBIfam" id="TIGR03330">
    <property type="entry name" value="SAM_DCase_Bsu"/>
    <property type="match status" value="1"/>
</dbReference>
<sequence length="129" mass="14419">MQALGRHLLIELYGCDSTVLDDVAGIEEYMRTAARKANSTIVNSTFHRFSPYGVSGVVVIAESHLSIHTWPEYGYAAVDIFTCGDSVDPWKAFDYLKNVMKSHDHSIIELKRGEYDKVGIHETEGVQVV</sequence>
<comment type="catalytic activity">
    <reaction evidence="12 15">
        <text>S-adenosyl-L-methionine + H(+) = S-adenosyl 3-(methylsulfanyl)propylamine + CO2</text>
        <dbReference type="Rhea" id="RHEA:15981"/>
        <dbReference type="ChEBI" id="CHEBI:15378"/>
        <dbReference type="ChEBI" id="CHEBI:16526"/>
        <dbReference type="ChEBI" id="CHEBI:57443"/>
        <dbReference type="ChEBI" id="CHEBI:59789"/>
        <dbReference type="EC" id="4.1.1.50"/>
    </reaction>
</comment>
<dbReference type="InterPro" id="IPR017716">
    <property type="entry name" value="S-AdoMet_deCOase_pro-enz"/>
</dbReference>
<evidence type="ECO:0000256" key="1">
    <source>
        <dbReference type="ARBA" id="ARBA00004911"/>
    </source>
</evidence>
<comment type="PTM">
    <text evidence="15">Is synthesized initially as an inactive proenzyme. Formation of the active enzyme involves a self-maturation process in which the active site pyruvoyl group is generated from an internal serine residue via an autocatalytic post-translational modification. Two non-identical subunits are generated from the proenzyme in this reaction, and the pyruvate is formed at the N-terminus of the alpha chain, which is derived from the carboxyl end of the proenzyme. The post-translation cleavage follows an unusual pathway, termed non-hydrolytic serinolysis, in which the side chain hydroxyl group of the serine supplies its oxygen atom to form the C-terminus of the beta chain, while the remainder of the serine residue undergoes an oxidative deamination to produce ammonia and the pyruvoyl group blocking the N-terminus of the alpha chain.</text>
</comment>
<dbReference type="Gene3D" id="3.30.360.110">
    <property type="entry name" value="S-adenosylmethionine decarboxylase domain"/>
    <property type="match status" value="1"/>
</dbReference>
<gene>
    <name evidence="15" type="primary">speH</name>
    <name evidence="16" type="ORF">ENX73_03470</name>
</gene>
<dbReference type="HAMAP" id="MF_00464">
    <property type="entry name" value="AdoMetDC_1"/>
    <property type="match status" value="1"/>
</dbReference>
<evidence type="ECO:0000256" key="4">
    <source>
        <dbReference type="ARBA" id="ARBA00022793"/>
    </source>
</evidence>
<dbReference type="InterPro" id="IPR016067">
    <property type="entry name" value="S-AdoMet_deCO2ase_core"/>
</dbReference>
<feature type="chain" id="PRO_5031647023" description="S-adenosylmethionine decarboxylase alpha chain" evidence="15">
    <location>
        <begin position="63"/>
        <end position="129"/>
    </location>
</feature>
<evidence type="ECO:0000256" key="12">
    <source>
        <dbReference type="ARBA" id="ARBA00048112"/>
    </source>
</evidence>
<feature type="active site" description="Schiff-base intermediate with substrate; via pyruvic acid" evidence="15">
    <location>
        <position position="63"/>
    </location>
</feature>
<dbReference type="EMBL" id="DTPE01000147">
    <property type="protein sequence ID" value="HGE75168.1"/>
    <property type="molecule type" value="Genomic_DNA"/>
</dbReference>
<evidence type="ECO:0000256" key="8">
    <source>
        <dbReference type="ARBA" id="ARBA00023145"/>
    </source>
</evidence>
<feature type="site" description="Cleavage (non-hydrolytic); by autolysis" evidence="15">
    <location>
        <begin position="62"/>
        <end position="63"/>
    </location>
</feature>
<feature type="modified residue" description="Pyruvic acid (Ser); by autocatalysis" evidence="15">
    <location>
        <position position="63"/>
    </location>
</feature>
<keyword evidence="11 15" id="KW-0670">Pyruvate</keyword>
<keyword evidence="9 15" id="KW-0456">Lyase</keyword>
<feature type="active site" description="Proton acceptor; for processing activity" evidence="15">
    <location>
        <position position="68"/>
    </location>
</feature>
<feature type="active site" description="Proton donor; for catalytic activity" evidence="15">
    <location>
        <position position="83"/>
    </location>
</feature>
<dbReference type="FunFam" id="3.30.160.750:FF:000004">
    <property type="entry name" value="S-adenosylmethionine decarboxylase proenzyme"/>
    <property type="match status" value="1"/>
</dbReference>
<proteinExistence type="inferred from homology"/>
<evidence type="ECO:0000256" key="5">
    <source>
        <dbReference type="ARBA" id="ARBA00022813"/>
    </source>
</evidence>
<dbReference type="GO" id="GO:0008295">
    <property type="term" value="P:spermidine biosynthetic process"/>
    <property type="evidence" value="ECO:0007669"/>
    <property type="project" value="UniProtKB-UniRule"/>
</dbReference>
<dbReference type="UniPathway" id="UPA00331">
    <property type="reaction ID" value="UER00451"/>
</dbReference>
<evidence type="ECO:0000256" key="15">
    <source>
        <dbReference type="HAMAP-Rule" id="MF_00464"/>
    </source>
</evidence>
<evidence type="ECO:0000256" key="6">
    <source>
        <dbReference type="ARBA" id="ARBA00023066"/>
    </source>
</evidence>
<keyword evidence="6 15" id="KW-0745">Spermidine biosynthesis</keyword>
<name>A0A7V3VSN4_9BACT</name>
<evidence type="ECO:0000256" key="13">
    <source>
        <dbReference type="ARBA" id="ARBA00056215"/>
    </source>
</evidence>
<comment type="subunit">
    <text evidence="2 15">Heterotetramer of two alpha and two beta chains arranged as a dimer of alpha/beta heterodimers.</text>
</comment>
<keyword evidence="3 15" id="KW-0949">S-adenosyl-L-methionine</keyword>
<comment type="function">
    <text evidence="13 15">Catalyzes the decarboxylation of S-adenosylmethionine to S-adenosylmethioninamine (dcAdoMet), the propylamine donor required for the synthesis of the polyamines spermine and spermidine from the diamine putrescine.</text>
</comment>
<dbReference type="InterPro" id="IPR042284">
    <property type="entry name" value="AdoMetDC_N"/>
</dbReference>
<dbReference type="PANTHER" id="PTHR33866:SF2">
    <property type="entry name" value="S-ADENOSYLMETHIONINE DECARBOXYLASE PROENZYME"/>
    <property type="match status" value="1"/>
</dbReference>
<reference evidence="16" key="1">
    <citation type="journal article" date="2020" name="mSystems">
        <title>Genome- and Community-Level Interaction Insights into Carbon Utilization and Element Cycling Functions of Hydrothermarchaeota in Hydrothermal Sediment.</title>
        <authorList>
            <person name="Zhou Z."/>
            <person name="Liu Y."/>
            <person name="Xu W."/>
            <person name="Pan J."/>
            <person name="Luo Z.H."/>
            <person name="Li M."/>
        </authorList>
    </citation>
    <scope>NUCLEOTIDE SEQUENCE [LARGE SCALE GENOMIC DNA]</scope>
    <source>
        <strain evidence="16">SpSt-966</strain>
    </source>
</reference>
<protein>
    <recommendedName>
        <fullName evidence="15">S-adenosylmethionine decarboxylase proenzyme</fullName>
        <shortName evidence="15">AdoMetDC</shortName>
        <shortName evidence="15">SAMDC</shortName>
        <ecNumber evidence="15">4.1.1.50</ecNumber>
    </recommendedName>
    <component>
        <recommendedName>
            <fullName evidence="15">S-adenosylmethionine decarboxylase beta chain</fullName>
        </recommendedName>
    </component>
    <component>
        <recommendedName>
            <fullName evidence="15">S-adenosylmethionine decarboxylase alpha chain</fullName>
        </recommendedName>
    </component>
</protein>
<dbReference type="Pfam" id="PF02675">
    <property type="entry name" value="AdoMet_dc"/>
    <property type="match status" value="1"/>
</dbReference>
<dbReference type="InterPro" id="IPR042286">
    <property type="entry name" value="AdoMetDC_C"/>
</dbReference>
<evidence type="ECO:0000256" key="7">
    <source>
        <dbReference type="ARBA" id="ARBA00023115"/>
    </source>
</evidence>
<comment type="similarity">
    <text evidence="14 15">Belongs to the prokaryotic AdoMetDC family. Type 1 subfamily.</text>
</comment>
<keyword evidence="4 15" id="KW-0210">Decarboxylase</keyword>
<dbReference type="SUPFAM" id="SSF56276">
    <property type="entry name" value="S-adenosylmethionine decarboxylase"/>
    <property type="match status" value="1"/>
</dbReference>
<comment type="cofactor">
    <cofactor evidence="15">
        <name>pyruvate</name>
        <dbReference type="ChEBI" id="CHEBI:15361"/>
    </cofactor>
    <text evidence="15">Binds 1 pyruvoyl group covalently per subunit.</text>
</comment>
<evidence type="ECO:0000256" key="10">
    <source>
        <dbReference type="ARBA" id="ARBA00023270"/>
    </source>
</evidence>
<evidence type="ECO:0000256" key="2">
    <source>
        <dbReference type="ARBA" id="ARBA00011601"/>
    </source>
</evidence>
<dbReference type="EC" id="4.1.1.50" evidence="15"/>
<evidence type="ECO:0000256" key="11">
    <source>
        <dbReference type="ARBA" id="ARBA00023317"/>
    </source>
</evidence>
<keyword evidence="5 15" id="KW-0068">Autocatalytic cleavage</keyword>
<keyword evidence="10 15" id="KW-0704">Schiff base</keyword>
<dbReference type="GO" id="GO:0004014">
    <property type="term" value="F:adenosylmethionine decarboxylase activity"/>
    <property type="evidence" value="ECO:0007669"/>
    <property type="project" value="UniProtKB-UniRule"/>
</dbReference>
<dbReference type="AlphaFoldDB" id="A0A7V3VSN4"/>